<reference evidence="1" key="1">
    <citation type="submission" date="2014-11" db="EMBL/GenBank/DDBJ databases">
        <authorList>
            <person name="Amaro Gonzalez C."/>
        </authorList>
    </citation>
    <scope>NUCLEOTIDE SEQUENCE</scope>
</reference>
<protein>
    <submittedName>
        <fullName evidence="1">Uncharacterized protein</fullName>
    </submittedName>
</protein>
<organism evidence="1">
    <name type="scientific">Anguilla anguilla</name>
    <name type="common">European freshwater eel</name>
    <name type="synonym">Muraena anguilla</name>
    <dbReference type="NCBI Taxonomy" id="7936"/>
    <lineage>
        <taxon>Eukaryota</taxon>
        <taxon>Metazoa</taxon>
        <taxon>Chordata</taxon>
        <taxon>Craniata</taxon>
        <taxon>Vertebrata</taxon>
        <taxon>Euteleostomi</taxon>
        <taxon>Actinopterygii</taxon>
        <taxon>Neopterygii</taxon>
        <taxon>Teleostei</taxon>
        <taxon>Anguilliformes</taxon>
        <taxon>Anguillidae</taxon>
        <taxon>Anguilla</taxon>
    </lineage>
</organism>
<sequence>MGLVDFTFRFCDCCLRKVSGQLFLPQ</sequence>
<name>A0A0E9RST2_ANGAN</name>
<accession>A0A0E9RST2</accession>
<dbReference type="EMBL" id="GBXM01076358">
    <property type="protein sequence ID" value="JAH32219.1"/>
    <property type="molecule type" value="Transcribed_RNA"/>
</dbReference>
<proteinExistence type="predicted"/>
<dbReference type="AlphaFoldDB" id="A0A0E9RST2"/>
<evidence type="ECO:0000313" key="1">
    <source>
        <dbReference type="EMBL" id="JAH32219.1"/>
    </source>
</evidence>
<reference evidence="1" key="2">
    <citation type="journal article" date="2015" name="Fish Shellfish Immunol.">
        <title>Early steps in the European eel (Anguilla anguilla)-Vibrio vulnificus interaction in the gills: Role of the RtxA13 toxin.</title>
        <authorList>
            <person name="Callol A."/>
            <person name="Pajuelo D."/>
            <person name="Ebbesson L."/>
            <person name="Teles M."/>
            <person name="MacKenzie S."/>
            <person name="Amaro C."/>
        </authorList>
    </citation>
    <scope>NUCLEOTIDE SEQUENCE</scope>
</reference>